<accession>A0A1G2G5I1</accession>
<proteinExistence type="inferred from homology"/>
<evidence type="ECO:0000256" key="3">
    <source>
        <dbReference type="RuleBase" id="RU362028"/>
    </source>
</evidence>
<dbReference type="Proteomes" id="UP000176576">
    <property type="component" value="Unassembled WGS sequence"/>
</dbReference>
<dbReference type="InterPro" id="IPR006224">
    <property type="entry name" value="PsdUridine_synth_RluA-like_CS"/>
</dbReference>
<dbReference type="PROSITE" id="PS01129">
    <property type="entry name" value="PSI_RLU"/>
    <property type="match status" value="1"/>
</dbReference>
<dbReference type="NCBIfam" id="TIGR00005">
    <property type="entry name" value="rluA_subfam"/>
    <property type="match status" value="1"/>
</dbReference>
<dbReference type="GO" id="GO:0000455">
    <property type="term" value="P:enzyme-directed rRNA pseudouridine synthesis"/>
    <property type="evidence" value="ECO:0007669"/>
    <property type="project" value="TreeGrafter"/>
</dbReference>
<evidence type="ECO:0000256" key="1">
    <source>
        <dbReference type="ARBA" id="ARBA00010876"/>
    </source>
</evidence>
<dbReference type="GO" id="GO:0009982">
    <property type="term" value="F:pseudouridine synthase activity"/>
    <property type="evidence" value="ECO:0007669"/>
    <property type="project" value="InterPro"/>
</dbReference>
<keyword evidence="3" id="KW-0413">Isomerase</keyword>
<dbReference type="STRING" id="1802117.A3J54_03530"/>
<dbReference type="PANTHER" id="PTHR21600:SF87">
    <property type="entry name" value="RNA PSEUDOURIDYLATE SYNTHASE DOMAIN-CONTAINING PROTEIN 1"/>
    <property type="match status" value="1"/>
</dbReference>
<comment type="caution">
    <text evidence="5">The sequence shown here is derived from an EMBL/GenBank/DDBJ whole genome shotgun (WGS) entry which is preliminary data.</text>
</comment>
<feature type="active site" evidence="2">
    <location>
        <position position="51"/>
    </location>
</feature>
<comment type="similarity">
    <text evidence="1 3">Belongs to the pseudouridine synthase RluA family.</text>
</comment>
<gene>
    <name evidence="5" type="ORF">A3J54_03530</name>
</gene>
<name>A0A1G2G5I1_9BACT</name>
<reference evidence="5 6" key="1">
    <citation type="journal article" date="2016" name="Nat. Commun.">
        <title>Thousands of microbial genomes shed light on interconnected biogeochemical processes in an aquifer system.</title>
        <authorList>
            <person name="Anantharaman K."/>
            <person name="Brown C.T."/>
            <person name="Hug L.A."/>
            <person name="Sharon I."/>
            <person name="Castelle C.J."/>
            <person name="Probst A.J."/>
            <person name="Thomas B.C."/>
            <person name="Singh A."/>
            <person name="Wilkins M.J."/>
            <person name="Karaoz U."/>
            <person name="Brodie E.L."/>
            <person name="Williams K.H."/>
            <person name="Hubbard S.S."/>
            <person name="Banfield J.F."/>
        </authorList>
    </citation>
    <scope>NUCLEOTIDE SEQUENCE [LARGE SCALE GENOMIC DNA]</scope>
</reference>
<dbReference type="Gene3D" id="3.30.2350.10">
    <property type="entry name" value="Pseudouridine synthase"/>
    <property type="match status" value="1"/>
</dbReference>
<dbReference type="InterPro" id="IPR006145">
    <property type="entry name" value="PsdUridine_synth_RsuA/RluA"/>
</dbReference>
<dbReference type="InterPro" id="IPR020103">
    <property type="entry name" value="PsdUridine_synth_cat_dom_sf"/>
</dbReference>
<dbReference type="AlphaFoldDB" id="A0A1G2G5I1"/>
<evidence type="ECO:0000259" key="4">
    <source>
        <dbReference type="Pfam" id="PF00849"/>
    </source>
</evidence>
<comment type="function">
    <text evidence="3">Responsible for synthesis of pseudouridine from uracil.</text>
</comment>
<dbReference type="EMBL" id="MHNN01000023">
    <property type="protein sequence ID" value="OGZ45171.1"/>
    <property type="molecule type" value="Genomic_DNA"/>
</dbReference>
<dbReference type="PANTHER" id="PTHR21600">
    <property type="entry name" value="MITOCHONDRIAL RNA PSEUDOURIDINE SYNTHASE"/>
    <property type="match status" value="1"/>
</dbReference>
<evidence type="ECO:0000256" key="2">
    <source>
        <dbReference type="PIRSR" id="PIRSR606225-1"/>
    </source>
</evidence>
<protein>
    <recommendedName>
        <fullName evidence="3">Pseudouridine synthase</fullName>
        <ecNumber evidence="3">5.4.99.-</ecNumber>
    </recommendedName>
</protein>
<dbReference type="EC" id="5.4.99.-" evidence="3"/>
<evidence type="ECO:0000313" key="5">
    <source>
        <dbReference type="EMBL" id="OGZ45171.1"/>
    </source>
</evidence>
<evidence type="ECO:0000313" key="6">
    <source>
        <dbReference type="Proteomes" id="UP000176576"/>
    </source>
</evidence>
<dbReference type="GO" id="GO:0003723">
    <property type="term" value="F:RNA binding"/>
    <property type="evidence" value="ECO:0007669"/>
    <property type="project" value="InterPro"/>
</dbReference>
<dbReference type="SUPFAM" id="SSF55120">
    <property type="entry name" value="Pseudouridine synthase"/>
    <property type="match status" value="1"/>
</dbReference>
<dbReference type="Pfam" id="PF00849">
    <property type="entry name" value="PseudoU_synth_2"/>
    <property type="match status" value="1"/>
</dbReference>
<dbReference type="CDD" id="cd02869">
    <property type="entry name" value="PseudoU_synth_RluA_like"/>
    <property type="match status" value="1"/>
</dbReference>
<organism evidence="5 6">
    <name type="scientific">Candidatus Ryanbacteria bacterium RIFCSPHIGHO2_02_FULL_45_13b</name>
    <dbReference type="NCBI Taxonomy" id="1802117"/>
    <lineage>
        <taxon>Bacteria</taxon>
        <taxon>Candidatus Ryaniibacteriota</taxon>
    </lineage>
</organism>
<dbReference type="InterPro" id="IPR050188">
    <property type="entry name" value="RluA_PseudoU_synthase"/>
</dbReference>
<dbReference type="InterPro" id="IPR006225">
    <property type="entry name" value="PsdUridine_synth_RluC/D"/>
</dbReference>
<sequence length="219" mass="24551">MYSVIYEDNDVFVIDKPAGVPVEVAAHSTETTILDEVQKTYPDGVLVHRLDKDTSGLLMVAKNAVSCEYFKQLFKERKIKKTYITLVSGIVSKDDGVILLAITRSKKDFRKRVTTPRTVEGARPAETYFQVLQRYKDYTLLEVSPKTGRTHQIRSHLASIGYPVACDKLYGGKKYTCPKGLGRQFLHASGLEFVTKDGKHIKLEAELPSDLKKALVALL</sequence>
<comment type="catalytic activity">
    <reaction evidence="3">
        <text>a uridine in RNA = a pseudouridine in RNA</text>
        <dbReference type="Rhea" id="RHEA:48348"/>
        <dbReference type="Rhea" id="RHEA-COMP:12068"/>
        <dbReference type="Rhea" id="RHEA-COMP:12069"/>
        <dbReference type="ChEBI" id="CHEBI:65314"/>
        <dbReference type="ChEBI" id="CHEBI:65315"/>
    </reaction>
</comment>
<feature type="domain" description="Pseudouridine synthase RsuA/RluA-like" evidence="4">
    <location>
        <begin position="10"/>
        <end position="159"/>
    </location>
</feature>
<dbReference type="GO" id="GO:0140098">
    <property type="term" value="F:catalytic activity, acting on RNA"/>
    <property type="evidence" value="ECO:0007669"/>
    <property type="project" value="UniProtKB-ARBA"/>
</dbReference>